<dbReference type="EMBL" id="RBII01000001">
    <property type="protein sequence ID" value="RKQ71133.1"/>
    <property type="molecule type" value="Genomic_DNA"/>
</dbReference>
<dbReference type="Gene3D" id="3.40.50.300">
    <property type="entry name" value="P-loop containing nucleotide triphosphate hydrolases"/>
    <property type="match status" value="1"/>
</dbReference>
<dbReference type="RefSeq" id="WP_121098935.1">
    <property type="nucleotide sequence ID" value="NZ_RBII01000001.1"/>
</dbReference>
<gene>
    <name evidence="2" type="ORF">DES40_0444</name>
</gene>
<dbReference type="AlphaFoldDB" id="A0A420WJD9"/>
<dbReference type="Pfam" id="PF00485">
    <property type="entry name" value="PRK"/>
    <property type="match status" value="1"/>
</dbReference>
<dbReference type="SUPFAM" id="SSF52540">
    <property type="entry name" value="P-loop containing nucleoside triphosphate hydrolases"/>
    <property type="match status" value="1"/>
</dbReference>
<dbReference type="OrthoDB" id="9777642at2"/>
<keyword evidence="3" id="KW-1185">Reference proteome</keyword>
<dbReference type="InterPro" id="IPR027417">
    <property type="entry name" value="P-loop_NTPase"/>
</dbReference>
<keyword evidence="2" id="KW-0808">Transferase</keyword>
<dbReference type="Proteomes" id="UP000282211">
    <property type="component" value="Unassembled WGS sequence"/>
</dbReference>
<evidence type="ECO:0000259" key="1">
    <source>
        <dbReference type="Pfam" id="PF00485"/>
    </source>
</evidence>
<proteinExistence type="predicted"/>
<reference evidence="2 3" key="1">
    <citation type="submission" date="2018-10" db="EMBL/GenBank/DDBJ databases">
        <title>Genomic Encyclopedia of Type Strains, Phase IV (KMG-IV): sequencing the most valuable type-strain genomes for metagenomic binning, comparative biology and taxonomic classification.</title>
        <authorList>
            <person name="Goeker M."/>
        </authorList>
    </citation>
    <scope>NUCLEOTIDE SEQUENCE [LARGE SCALE GENOMIC DNA]</scope>
    <source>
        <strain evidence="2 3">DSM 22008</strain>
    </source>
</reference>
<feature type="domain" description="Phosphoribulokinase/uridine kinase" evidence="1">
    <location>
        <begin position="4"/>
        <end position="182"/>
    </location>
</feature>
<sequence length="216" mass="24834">MSFVICIAGGSCSGKTTLARHLQHRLGADSCMAIRQDDYYFDIRERETNSELPNFDVPEALDFKKMAEDIAALKNGEPVALPNYDFVTHQRRLPSEPLEPRKYIIVEGLLLLNAEEVRPLFDHSLYMKCSYEERFARRLARDVAERGRTEDFVHKQFHEDVEPAHQSFVAPSAKYADEVIHQSEYVNDLTGLIDRVVELLPKDELEQPTPQMRLAL</sequence>
<protein>
    <submittedName>
        <fullName evidence="2">Uridine kinase</fullName>
    </submittedName>
</protein>
<dbReference type="GO" id="GO:0016301">
    <property type="term" value="F:kinase activity"/>
    <property type="evidence" value="ECO:0007669"/>
    <property type="project" value="UniProtKB-KW"/>
</dbReference>
<dbReference type="InterPro" id="IPR006083">
    <property type="entry name" value="PRK/URK"/>
</dbReference>
<evidence type="ECO:0000313" key="3">
    <source>
        <dbReference type="Proteomes" id="UP000282211"/>
    </source>
</evidence>
<dbReference type="PANTHER" id="PTHR10285">
    <property type="entry name" value="URIDINE KINASE"/>
    <property type="match status" value="1"/>
</dbReference>
<accession>A0A420WJD9</accession>
<comment type="caution">
    <text evidence="2">The sequence shown here is derived from an EMBL/GenBank/DDBJ whole genome shotgun (WGS) entry which is preliminary data.</text>
</comment>
<organism evidence="2 3">
    <name type="scientific">Litorimonas taeanensis</name>
    <dbReference type="NCBI Taxonomy" id="568099"/>
    <lineage>
        <taxon>Bacteria</taxon>
        <taxon>Pseudomonadati</taxon>
        <taxon>Pseudomonadota</taxon>
        <taxon>Alphaproteobacteria</taxon>
        <taxon>Maricaulales</taxon>
        <taxon>Robiginitomaculaceae</taxon>
    </lineage>
</organism>
<dbReference type="NCBIfam" id="NF004018">
    <property type="entry name" value="PRK05480.1"/>
    <property type="match status" value="1"/>
</dbReference>
<dbReference type="FunCoup" id="A0A420WJD9">
    <property type="interactions" value="363"/>
</dbReference>
<dbReference type="GO" id="GO:0005524">
    <property type="term" value="F:ATP binding"/>
    <property type="evidence" value="ECO:0007669"/>
    <property type="project" value="InterPro"/>
</dbReference>
<evidence type="ECO:0000313" key="2">
    <source>
        <dbReference type="EMBL" id="RKQ71133.1"/>
    </source>
</evidence>
<dbReference type="InParanoid" id="A0A420WJD9"/>
<dbReference type="PRINTS" id="PR00988">
    <property type="entry name" value="URIDINKINASE"/>
</dbReference>
<keyword evidence="2" id="KW-0418">Kinase</keyword>
<name>A0A420WJD9_9PROT</name>